<dbReference type="PRINTS" id="PR00463">
    <property type="entry name" value="EP450I"/>
</dbReference>
<accession>A0ABR1IPV3</accession>
<dbReference type="SUPFAM" id="SSF48264">
    <property type="entry name" value="Cytochrome P450"/>
    <property type="match status" value="1"/>
</dbReference>
<evidence type="ECO:0000256" key="12">
    <source>
        <dbReference type="ARBA" id="ARBA00023136"/>
    </source>
</evidence>
<evidence type="ECO:0008006" key="17">
    <source>
        <dbReference type="Google" id="ProtNLM"/>
    </source>
</evidence>
<sequence>MSWEILAATISCLLFLYLVRSRNKVPYPPGPRGIPFLGNILQINPQKPWETFAEWRRTYGPVVFISLAGRPALILNTKEAAEDLLVRKAAIYSDRPRFVVSSETSGNLNMPTAPYTEMWRRMRRATEHALSPKAITIYHQHQTNESVVLTHSLLNDPSSWRFQAERASSSVALSLLYDTPLVQSLDDPSVVFVNNFLDKMDSAQALPPNGYLVDVFPTLGYLPRFLLSWRRQAETTFKTANAWFEKRFLDIKDQVINGQEQRPSFCVTLAENQNIHKMSDQHSAWLAGSLYIAASETTATTMKWFIFTMILYPEVQKRAQDELDKIVGRSRLPSFADAKHLPYIQAIVKEILRWRPGMGASVPHAPTQDDYYKGYFIPKGTLVLADVWGINCDPEIYGPDADKFHPERHLDTNGNLKDDSPSEGHVTYGFGHRICAGRYVANNTMFIEIAMILWATKLEPVKSRNGNFVMPDVNGVDGGRFFVRPPPFEFVTTPRFEDVDTLIQQARDEVMQEVDARKEAQ</sequence>
<evidence type="ECO:0000256" key="5">
    <source>
        <dbReference type="ARBA" id="ARBA00022617"/>
    </source>
</evidence>
<evidence type="ECO:0000256" key="13">
    <source>
        <dbReference type="ARBA" id="ARBA00023180"/>
    </source>
</evidence>
<evidence type="ECO:0000313" key="15">
    <source>
        <dbReference type="EMBL" id="KAK7437133.1"/>
    </source>
</evidence>
<comment type="pathway">
    <text evidence="3">Secondary metabolite biosynthesis.</text>
</comment>
<dbReference type="InterPro" id="IPR050364">
    <property type="entry name" value="Cytochrome_P450_fung"/>
</dbReference>
<keyword evidence="10" id="KW-0408">Iron</keyword>
<dbReference type="PANTHER" id="PTHR46300">
    <property type="entry name" value="P450, PUTATIVE (EUROFUNG)-RELATED-RELATED"/>
    <property type="match status" value="1"/>
</dbReference>
<dbReference type="EMBL" id="JBANRG010000088">
    <property type="protein sequence ID" value="KAK7437133.1"/>
    <property type="molecule type" value="Genomic_DNA"/>
</dbReference>
<keyword evidence="9" id="KW-0560">Oxidoreductase</keyword>
<keyword evidence="11" id="KW-0503">Monooxygenase</keyword>
<dbReference type="CDD" id="cd11065">
    <property type="entry name" value="CYP64-like"/>
    <property type="match status" value="1"/>
</dbReference>
<evidence type="ECO:0000256" key="14">
    <source>
        <dbReference type="SAM" id="SignalP"/>
    </source>
</evidence>
<comment type="caution">
    <text evidence="15">The sequence shown here is derived from an EMBL/GenBank/DDBJ whole genome shotgun (WGS) entry which is preliminary data.</text>
</comment>
<evidence type="ECO:0000313" key="16">
    <source>
        <dbReference type="Proteomes" id="UP001498398"/>
    </source>
</evidence>
<dbReference type="PANTHER" id="PTHR46300:SF2">
    <property type="entry name" value="CYTOCHROME P450 MONOOXYGENASE ALNH-RELATED"/>
    <property type="match status" value="1"/>
</dbReference>
<evidence type="ECO:0000256" key="7">
    <source>
        <dbReference type="ARBA" id="ARBA00022723"/>
    </source>
</evidence>
<dbReference type="InterPro" id="IPR001128">
    <property type="entry name" value="Cyt_P450"/>
</dbReference>
<proteinExistence type="inferred from homology"/>
<protein>
    <recommendedName>
        <fullName evidence="17">Cytochrome P450</fullName>
    </recommendedName>
</protein>
<evidence type="ECO:0000256" key="6">
    <source>
        <dbReference type="ARBA" id="ARBA00022692"/>
    </source>
</evidence>
<dbReference type="PRINTS" id="PR00385">
    <property type="entry name" value="P450"/>
</dbReference>
<evidence type="ECO:0000256" key="3">
    <source>
        <dbReference type="ARBA" id="ARBA00005179"/>
    </source>
</evidence>
<keyword evidence="16" id="KW-1185">Reference proteome</keyword>
<reference evidence="15 16" key="1">
    <citation type="submission" date="2024-01" db="EMBL/GenBank/DDBJ databases">
        <title>A draft genome for the cacao thread blight pathogen Marasmiellus scandens.</title>
        <authorList>
            <person name="Baruah I.K."/>
            <person name="Leung J."/>
            <person name="Bukari Y."/>
            <person name="Amoako-Attah I."/>
            <person name="Meinhardt L.W."/>
            <person name="Bailey B.A."/>
            <person name="Cohen S.P."/>
        </authorList>
    </citation>
    <scope>NUCLEOTIDE SEQUENCE [LARGE SCALE GENOMIC DNA]</scope>
    <source>
        <strain evidence="15 16">GH-19</strain>
    </source>
</reference>
<dbReference type="Pfam" id="PF00067">
    <property type="entry name" value="p450"/>
    <property type="match status" value="1"/>
</dbReference>
<keyword evidence="14" id="KW-0732">Signal</keyword>
<evidence type="ECO:0000256" key="9">
    <source>
        <dbReference type="ARBA" id="ARBA00023002"/>
    </source>
</evidence>
<comment type="subcellular location">
    <subcellularLocation>
        <location evidence="2">Membrane</location>
        <topology evidence="2">Single-pass membrane protein</topology>
    </subcellularLocation>
</comment>
<evidence type="ECO:0000256" key="8">
    <source>
        <dbReference type="ARBA" id="ARBA00022989"/>
    </source>
</evidence>
<keyword evidence="13" id="KW-0325">Glycoprotein</keyword>
<keyword evidence="8" id="KW-1133">Transmembrane helix</keyword>
<keyword evidence="6" id="KW-0812">Transmembrane</keyword>
<evidence type="ECO:0000256" key="4">
    <source>
        <dbReference type="ARBA" id="ARBA00010617"/>
    </source>
</evidence>
<dbReference type="InterPro" id="IPR036396">
    <property type="entry name" value="Cyt_P450_sf"/>
</dbReference>
<evidence type="ECO:0000256" key="2">
    <source>
        <dbReference type="ARBA" id="ARBA00004167"/>
    </source>
</evidence>
<evidence type="ECO:0000256" key="1">
    <source>
        <dbReference type="ARBA" id="ARBA00001971"/>
    </source>
</evidence>
<keyword evidence="12" id="KW-0472">Membrane</keyword>
<organism evidence="15 16">
    <name type="scientific">Marasmiellus scandens</name>
    <dbReference type="NCBI Taxonomy" id="2682957"/>
    <lineage>
        <taxon>Eukaryota</taxon>
        <taxon>Fungi</taxon>
        <taxon>Dikarya</taxon>
        <taxon>Basidiomycota</taxon>
        <taxon>Agaricomycotina</taxon>
        <taxon>Agaricomycetes</taxon>
        <taxon>Agaricomycetidae</taxon>
        <taxon>Agaricales</taxon>
        <taxon>Marasmiineae</taxon>
        <taxon>Omphalotaceae</taxon>
        <taxon>Marasmiellus</taxon>
    </lineage>
</organism>
<comment type="similarity">
    <text evidence="4">Belongs to the cytochrome P450 family.</text>
</comment>
<evidence type="ECO:0000256" key="10">
    <source>
        <dbReference type="ARBA" id="ARBA00023004"/>
    </source>
</evidence>
<evidence type="ECO:0000256" key="11">
    <source>
        <dbReference type="ARBA" id="ARBA00023033"/>
    </source>
</evidence>
<dbReference type="Proteomes" id="UP001498398">
    <property type="component" value="Unassembled WGS sequence"/>
</dbReference>
<keyword evidence="5" id="KW-0349">Heme</keyword>
<keyword evidence="7" id="KW-0479">Metal-binding</keyword>
<feature type="chain" id="PRO_5046264637" description="Cytochrome P450" evidence="14">
    <location>
        <begin position="22"/>
        <end position="521"/>
    </location>
</feature>
<dbReference type="Gene3D" id="1.10.630.10">
    <property type="entry name" value="Cytochrome P450"/>
    <property type="match status" value="1"/>
</dbReference>
<name>A0ABR1IPV3_9AGAR</name>
<gene>
    <name evidence="15" type="ORF">VKT23_018756</name>
</gene>
<dbReference type="InterPro" id="IPR002401">
    <property type="entry name" value="Cyt_P450_E_grp-I"/>
</dbReference>
<comment type="cofactor">
    <cofactor evidence="1">
        <name>heme</name>
        <dbReference type="ChEBI" id="CHEBI:30413"/>
    </cofactor>
</comment>
<feature type="signal peptide" evidence="14">
    <location>
        <begin position="1"/>
        <end position="21"/>
    </location>
</feature>